<keyword evidence="2" id="KW-1185">Reference proteome</keyword>
<accession>A0AAV4QEJ1</accession>
<name>A0AAV4QEJ1_CAEEX</name>
<sequence>MALPIRSSHFIFDKVNWQLFEQLIEFSEGIIEIPKIESHNSMYFCDTRKLYSKDGWEKFLSLKDHGVTISGLKLSKVSKGLGTDLGDILHRKIYCAFNIAEL</sequence>
<evidence type="ECO:0000313" key="1">
    <source>
        <dbReference type="EMBL" id="GIY06455.1"/>
    </source>
</evidence>
<dbReference type="EMBL" id="BPLR01005960">
    <property type="protein sequence ID" value="GIY06455.1"/>
    <property type="molecule type" value="Genomic_DNA"/>
</dbReference>
<dbReference type="AlphaFoldDB" id="A0AAV4QEJ1"/>
<gene>
    <name evidence="1" type="ORF">CEXT_746881</name>
</gene>
<protein>
    <submittedName>
        <fullName evidence="1">Uncharacterized protein</fullName>
    </submittedName>
</protein>
<reference evidence="1 2" key="1">
    <citation type="submission" date="2021-06" db="EMBL/GenBank/DDBJ databases">
        <title>Caerostris extrusa draft genome.</title>
        <authorList>
            <person name="Kono N."/>
            <person name="Arakawa K."/>
        </authorList>
    </citation>
    <scope>NUCLEOTIDE SEQUENCE [LARGE SCALE GENOMIC DNA]</scope>
</reference>
<organism evidence="1 2">
    <name type="scientific">Caerostris extrusa</name>
    <name type="common">Bark spider</name>
    <name type="synonym">Caerostris bankana</name>
    <dbReference type="NCBI Taxonomy" id="172846"/>
    <lineage>
        <taxon>Eukaryota</taxon>
        <taxon>Metazoa</taxon>
        <taxon>Ecdysozoa</taxon>
        <taxon>Arthropoda</taxon>
        <taxon>Chelicerata</taxon>
        <taxon>Arachnida</taxon>
        <taxon>Araneae</taxon>
        <taxon>Araneomorphae</taxon>
        <taxon>Entelegynae</taxon>
        <taxon>Araneoidea</taxon>
        <taxon>Araneidae</taxon>
        <taxon>Caerostris</taxon>
    </lineage>
</organism>
<evidence type="ECO:0000313" key="2">
    <source>
        <dbReference type="Proteomes" id="UP001054945"/>
    </source>
</evidence>
<comment type="caution">
    <text evidence="1">The sequence shown here is derived from an EMBL/GenBank/DDBJ whole genome shotgun (WGS) entry which is preliminary data.</text>
</comment>
<proteinExistence type="predicted"/>
<dbReference type="Proteomes" id="UP001054945">
    <property type="component" value="Unassembled WGS sequence"/>
</dbReference>